<dbReference type="AlphaFoldDB" id="A0A6S7EWE0"/>
<dbReference type="Pfam" id="PF03886">
    <property type="entry name" value="ABC_trans_aux"/>
    <property type="match status" value="1"/>
</dbReference>
<evidence type="ECO:0000259" key="1">
    <source>
        <dbReference type="Pfam" id="PF03886"/>
    </source>
</evidence>
<protein>
    <recommendedName>
        <fullName evidence="1">ABC-type transport auxiliary lipoprotein component domain-containing protein</fullName>
    </recommendedName>
</protein>
<evidence type="ECO:0000313" key="2">
    <source>
        <dbReference type="EMBL" id="CAB3925925.1"/>
    </source>
</evidence>
<organism evidence="2 3">
    <name type="scientific">Achromobacter anxifer</name>
    <dbReference type="NCBI Taxonomy" id="1287737"/>
    <lineage>
        <taxon>Bacteria</taxon>
        <taxon>Pseudomonadati</taxon>
        <taxon>Pseudomonadota</taxon>
        <taxon>Betaproteobacteria</taxon>
        <taxon>Burkholderiales</taxon>
        <taxon>Alcaligenaceae</taxon>
        <taxon>Achromobacter</taxon>
    </lineage>
</organism>
<sequence>MNRRLFRCARLANSSPKRAVDVPRQARDGLASRLRPVLSSLALAAALAGCGTSAPVHYYTLQGPAAQAPASGVAPASFLIEVQPVNVSTQADQPQLMVRTGDGSVSALYSERWSSPLGDELRGALSDALKRDLGALDVQLVKPGPGAAVWRVQTDVQRFELESGRQAQLDATWRVRPVNMKGSGLLCRSVVTEPVTEEGVPALIAAQQRAVVSLAGAMASAIRGQAPAGSASVQMLGCTALKD</sequence>
<dbReference type="Proteomes" id="UP000494117">
    <property type="component" value="Unassembled WGS sequence"/>
</dbReference>
<dbReference type="EMBL" id="CADILG010000075">
    <property type="protein sequence ID" value="CAB3925925.1"/>
    <property type="molecule type" value="Genomic_DNA"/>
</dbReference>
<evidence type="ECO:0000313" key="3">
    <source>
        <dbReference type="Proteomes" id="UP000494117"/>
    </source>
</evidence>
<reference evidence="2 3" key="1">
    <citation type="submission" date="2020-04" db="EMBL/GenBank/DDBJ databases">
        <authorList>
            <person name="De Canck E."/>
        </authorList>
    </citation>
    <scope>NUCLEOTIDE SEQUENCE [LARGE SCALE GENOMIC DNA]</scope>
    <source>
        <strain evidence="2 3">LMG 26858</strain>
    </source>
</reference>
<dbReference type="RefSeq" id="WP_373418112.1">
    <property type="nucleotide sequence ID" value="NZ_CADILG010000075.1"/>
</dbReference>
<feature type="domain" description="ABC-type transport auxiliary lipoprotein component" evidence="1">
    <location>
        <begin position="59"/>
        <end position="219"/>
    </location>
</feature>
<dbReference type="InterPro" id="IPR005586">
    <property type="entry name" value="ABC_trans_aux"/>
</dbReference>
<name>A0A6S7EWE0_9BURK</name>
<keyword evidence="3" id="KW-1185">Reference proteome</keyword>
<dbReference type="Gene3D" id="3.40.50.10610">
    <property type="entry name" value="ABC-type transport auxiliary lipoprotein component"/>
    <property type="match status" value="1"/>
</dbReference>
<dbReference type="SUPFAM" id="SSF159594">
    <property type="entry name" value="XCC0632-like"/>
    <property type="match status" value="1"/>
</dbReference>
<gene>
    <name evidence="2" type="ORF">LMG26858_05801</name>
</gene>
<accession>A0A6S7EWE0</accession>
<proteinExistence type="predicted"/>